<name>A0ABY9BYR6_VITVI</name>
<keyword evidence="2" id="KW-1185">Reference proteome</keyword>
<reference evidence="1 2" key="1">
    <citation type="journal article" date="2023" name="Hortic Res">
        <title>The complete reference genome for grapevine (Vitis vinifera L.) genetics and breeding.</title>
        <authorList>
            <person name="Shi X."/>
            <person name="Cao S."/>
            <person name="Wang X."/>
            <person name="Huang S."/>
            <person name="Wang Y."/>
            <person name="Liu Z."/>
            <person name="Liu W."/>
            <person name="Leng X."/>
            <person name="Peng Y."/>
            <person name="Wang N."/>
            <person name="Wang Y."/>
            <person name="Ma Z."/>
            <person name="Xu X."/>
            <person name="Zhang F."/>
            <person name="Xue H."/>
            <person name="Zhong H."/>
            <person name="Wang Y."/>
            <person name="Zhang K."/>
            <person name="Velt A."/>
            <person name="Avia K."/>
            <person name="Holtgrawe D."/>
            <person name="Grimplet J."/>
            <person name="Matus J.T."/>
            <person name="Ware D."/>
            <person name="Wu X."/>
            <person name="Wang H."/>
            <person name="Liu C."/>
            <person name="Fang Y."/>
            <person name="Rustenholz C."/>
            <person name="Cheng Z."/>
            <person name="Xiao H."/>
            <person name="Zhou Y."/>
        </authorList>
    </citation>
    <scope>NUCLEOTIDE SEQUENCE [LARGE SCALE GENOMIC DNA]</scope>
    <source>
        <strain evidence="2">cv. Pinot noir / PN40024</strain>
        <tissue evidence="1">Leaf</tissue>
    </source>
</reference>
<dbReference type="Proteomes" id="UP001227230">
    <property type="component" value="Chromosome 5"/>
</dbReference>
<accession>A0ABY9BYR6</accession>
<dbReference type="Gene3D" id="1.20.5.880">
    <property type="entry name" value="Photosystem II reaction center protein H"/>
    <property type="match status" value="1"/>
</dbReference>
<proteinExistence type="predicted"/>
<dbReference type="InterPro" id="IPR036863">
    <property type="entry name" value="PSII_PsbH_sf"/>
</dbReference>
<protein>
    <submittedName>
        <fullName evidence="1">Uncharacterized protein</fullName>
    </submittedName>
</protein>
<gene>
    <name evidence="1" type="ORF">VitviT2T_007076</name>
</gene>
<evidence type="ECO:0000313" key="1">
    <source>
        <dbReference type="EMBL" id="WJZ87713.1"/>
    </source>
</evidence>
<organism evidence="1 2">
    <name type="scientific">Vitis vinifera</name>
    <name type="common">Grape</name>
    <dbReference type="NCBI Taxonomy" id="29760"/>
    <lineage>
        <taxon>Eukaryota</taxon>
        <taxon>Viridiplantae</taxon>
        <taxon>Streptophyta</taxon>
        <taxon>Embryophyta</taxon>
        <taxon>Tracheophyta</taxon>
        <taxon>Spermatophyta</taxon>
        <taxon>Magnoliopsida</taxon>
        <taxon>eudicotyledons</taxon>
        <taxon>Gunneridae</taxon>
        <taxon>Pentapetalae</taxon>
        <taxon>rosids</taxon>
        <taxon>Vitales</taxon>
        <taxon>Vitaceae</taxon>
        <taxon>Viteae</taxon>
        <taxon>Vitis</taxon>
    </lineage>
</organism>
<dbReference type="EMBL" id="CP126652">
    <property type="protein sequence ID" value="WJZ87713.1"/>
    <property type="molecule type" value="Genomic_DNA"/>
</dbReference>
<evidence type="ECO:0000313" key="2">
    <source>
        <dbReference type="Proteomes" id="UP001227230"/>
    </source>
</evidence>
<sequence>MVTKIVEGTSRSHPKPTTVGELIKPLNLEYIVK</sequence>